<keyword evidence="3" id="KW-0812">Transmembrane</keyword>
<dbReference type="GO" id="GO:0006694">
    <property type="term" value="P:steroid biosynthetic process"/>
    <property type="evidence" value="ECO:0007669"/>
    <property type="project" value="InterPro"/>
</dbReference>
<keyword evidence="3" id="KW-0472">Membrane</keyword>
<evidence type="ECO:0000313" key="5">
    <source>
        <dbReference type="EMBL" id="CBJ29465.1"/>
    </source>
</evidence>
<dbReference type="InterPro" id="IPR002225">
    <property type="entry name" value="3Beta_OHSteriod_DH/Estase"/>
</dbReference>
<dbReference type="InParanoid" id="D7FKR6"/>
<dbReference type="Gene3D" id="3.40.50.720">
    <property type="entry name" value="NAD(P)-binding Rossmann-like Domain"/>
    <property type="match status" value="1"/>
</dbReference>
<dbReference type="GO" id="GO:0000252">
    <property type="term" value="F:3-beta-hydroxysteroid dehydrogenase [NAD(P)+]/C4-decarboxylase activity"/>
    <property type="evidence" value="ECO:0007669"/>
    <property type="project" value="UniProtKB-EC"/>
</dbReference>
<dbReference type="EMBL" id="FN649736">
    <property type="protein sequence ID" value="CBJ29465.1"/>
    <property type="molecule type" value="Genomic_DNA"/>
</dbReference>
<evidence type="ECO:0000256" key="1">
    <source>
        <dbReference type="ARBA" id="ARBA00009219"/>
    </source>
</evidence>
<feature type="transmembrane region" description="Helical" evidence="3">
    <location>
        <begin position="268"/>
        <end position="287"/>
    </location>
</feature>
<dbReference type="InterPro" id="IPR050177">
    <property type="entry name" value="Lipid_A_modif_metabolic_enz"/>
</dbReference>
<evidence type="ECO:0000256" key="2">
    <source>
        <dbReference type="ARBA" id="ARBA00023002"/>
    </source>
</evidence>
<dbReference type="Proteomes" id="UP000002630">
    <property type="component" value="Linkage Group LG11"/>
</dbReference>
<proteinExistence type="inferred from homology"/>
<dbReference type="OrthoDB" id="10058185at2759"/>
<dbReference type="EMBL" id="FN648046">
    <property type="protein sequence ID" value="CBJ29465.1"/>
    <property type="molecule type" value="Genomic_DNA"/>
</dbReference>
<gene>
    <name evidence="5" type="ORF">Esi_0147_0062</name>
</gene>
<organism evidence="5 6">
    <name type="scientific">Ectocarpus siliculosus</name>
    <name type="common">Brown alga</name>
    <name type="synonym">Conferva siliculosa</name>
    <dbReference type="NCBI Taxonomy" id="2880"/>
    <lineage>
        <taxon>Eukaryota</taxon>
        <taxon>Sar</taxon>
        <taxon>Stramenopiles</taxon>
        <taxon>Ochrophyta</taxon>
        <taxon>PX clade</taxon>
        <taxon>Phaeophyceae</taxon>
        <taxon>Ectocarpales</taxon>
        <taxon>Ectocarpaceae</taxon>
        <taxon>Ectocarpus</taxon>
    </lineage>
</organism>
<sequence length="348" mass="38262">MGVEGAVCMVTGGSGLTGRRLVEMLAEKGAARVVSFDIAPKPADAMEHPAIEYQQGNLTIPDDVDKACEGADCVWHVAALVGPFHAKEAYMAVNYQGSLNVLEACRKHGVGKLIMSSSPSTRFDGNDIDGLKEDELEYPKKFLQLYAESKAKGEVAVLEACSDSLLTVAIAPHQIYGPRDNLFMPSLLEAAGKGQLRVFGNGKNKVSFTYLDNYCHGLILGYDALYQGSPALGNFYIVTDGGWQYFWRVIDGAGMAMGFKSLFDKMKLPTLLMVPVGYVCAGIGWILGRKLRVNPFTVKMLIIHRWFDISAAERDLKYKPIVTFEEGFSKTIAWLKEDWLPTFKAKHG</sequence>
<protein>
    <submittedName>
        <fullName evidence="5">Sterol-4-alpha-carboxylate 3-dehydrogenase, decarboxylating</fullName>
        <ecNumber evidence="5">1.1.1.170</ecNumber>
    </submittedName>
</protein>
<keyword evidence="3" id="KW-1133">Transmembrane helix</keyword>
<accession>D7FKR6</accession>
<dbReference type="AlphaFoldDB" id="D7FKR6"/>
<dbReference type="SUPFAM" id="SSF51735">
    <property type="entry name" value="NAD(P)-binding Rossmann-fold domains"/>
    <property type="match status" value="1"/>
</dbReference>
<dbReference type="InterPro" id="IPR036291">
    <property type="entry name" value="NAD(P)-bd_dom_sf"/>
</dbReference>
<dbReference type="PANTHER" id="PTHR43245:SF51">
    <property type="entry name" value="SHORT CHAIN DEHYDROGENASE_REDUCTASE FAMILY 42E, MEMBER 2"/>
    <property type="match status" value="1"/>
</dbReference>
<evidence type="ECO:0000313" key="6">
    <source>
        <dbReference type="Proteomes" id="UP000002630"/>
    </source>
</evidence>
<keyword evidence="6" id="KW-1185">Reference proteome</keyword>
<reference evidence="5 6" key="1">
    <citation type="journal article" date="2010" name="Nature">
        <title>The Ectocarpus genome and the independent evolution of multicellularity in brown algae.</title>
        <authorList>
            <person name="Cock J.M."/>
            <person name="Sterck L."/>
            <person name="Rouze P."/>
            <person name="Scornet D."/>
            <person name="Allen A.E."/>
            <person name="Amoutzias G."/>
            <person name="Anthouard V."/>
            <person name="Artiguenave F."/>
            <person name="Aury J.M."/>
            <person name="Badger J.H."/>
            <person name="Beszteri B."/>
            <person name="Billiau K."/>
            <person name="Bonnet E."/>
            <person name="Bothwell J.H."/>
            <person name="Bowler C."/>
            <person name="Boyen C."/>
            <person name="Brownlee C."/>
            <person name="Carrano C.J."/>
            <person name="Charrier B."/>
            <person name="Cho G.Y."/>
            <person name="Coelho S.M."/>
            <person name="Collen J."/>
            <person name="Corre E."/>
            <person name="Da Silva C."/>
            <person name="Delage L."/>
            <person name="Delaroque N."/>
            <person name="Dittami S.M."/>
            <person name="Doulbeau S."/>
            <person name="Elias M."/>
            <person name="Farnham G."/>
            <person name="Gachon C.M."/>
            <person name="Gschloessl B."/>
            <person name="Heesch S."/>
            <person name="Jabbari K."/>
            <person name="Jubin C."/>
            <person name="Kawai H."/>
            <person name="Kimura K."/>
            <person name="Kloareg B."/>
            <person name="Kupper F.C."/>
            <person name="Lang D."/>
            <person name="Le Bail A."/>
            <person name="Leblanc C."/>
            <person name="Lerouge P."/>
            <person name="Lohr M."/>
            <person name="Lopez P.J."/>
            <person name="Martens C."/>
            <person name="Maumus F."/>
            <person name="Michel G."/>
            <person name="Miranda-Saavedra D."/>
            <person name="Morales J."/>
            <person name="Moreau H."/>
            <person name="Motomura T."/>
            <person name="Nagasato C."/>
            <person name="Napoli C.A."/>
            <person name="Nelson D.R."/>
            <person name="Nyvall-Collen P."/>
            <person name="Peters A.F."/>
            <person name="Pommier C."/>
            <person name="Potin P."/>
            <person name="Poulain J."/>
            <person name="Quesneville H."/>
            <person name="Read B."/>
            <person name="Rensing S.A."/>
            <person name="Ritter A."/>
            <person name="Rousvoal S."/>
            <person name="Samanta M."/>
            <person name="Samson G."/>
            <person name="Schroeder D.C."/>
            <person name="Segurens B."/>
            <person name="Strittmatter M."/>
            <person name="Tonon T."/>
            <person name="Tregear J.W."/>
            <person name="Valentin K."/>
            <person name="von Dassow P."/>
            <person name="Yamagishi T."/>
            <person name="Van de Peer Y."/>
            <person name="Wincker P."/>
        </authorList>
    </citation>
    <scope>NUCLEOTIDE SEQUENCE [LARGE SCALE GENOMIC DNA]</scope>
    <source>
        <strain evidence="6">Ec32 / CCAP1310/4</strain>
    </source>
</reference>
<comment type="similarity">
    <text evidence="1 3">Belongs to the 3-beta-HSD family.</text>
</comment>
<dbReference type="PANTHER" id="PTHR43245">
    <property type="entry name" value="BIFUNCTIONAL POLYMYXIN RESISTANCE PROTEIN ARNA"/>
    <property type="match status" value="1"/>
</dbReference>
<name>D7FKR6_ECTSI</name>
<feature type="domain" description="3-beta hydroxysteroid dehydrogenase/isomerase" evidence="4">
    <location>
        <begin position="9"/>
        <end position="243"/>
    </location>
</feature>
<dbReference type="EC" id="1.1.1.170" evidence="5"/>
<evidence type="ECO:0000259" key="4">
    <source>
        <dbReference type="Pfam" id="PF01073"/>
    </source>
</evidence>
<dbReference type="OMA" id="STAHWFD"/>
<dbReference type="Pfam" id="PF01073">
    <property type="entry name" value="3Beta_HSD"/>
    <property type="match status" value="1"/>
</dbReference>
<keyword evidence="2 3" id="KW-0560">Oxidoreductase</keyword>
<dbReference type="eggNOG" id="KOG1430">
    <property type="taxonomic scope" value="Eukaryota"/>
</dbReference>
<dbReference type="STRING" id="2880.D7FKR6"/>
<evidence type="ECO:0000256" key="3">
    <source>
        <dbReference type="RuleBase" id="RU004475"/>
    </source>
</evidence>